<evidence type="ECO:0000256" key="3">
    <source>
        <dbReference type="PROSITE-ProRule" id="PRU00708"/>
    </source>
</evidence>
<comment type="similarity">
    <text evidence="1">Belongs to the PPR family. P subfamily.</text>
</comment>
<dbReference type="Proteomes" id="UP000515121">
    <property type="component" value="Unplaced"/>
</dbReference>
<reference evidence="5" key="1">
    <citation type="submission" date="2025-08" db="UniProtKB">
        <authorList>
            <consortium name="RefSeq"/>
        </authorList>
    </citation>
    <scope>IDENTIFICATION</scope>
    <source>
        <tissue evidence="5">Fruit stalk</tissue>
    </source>
</reference>
<dbReference type="PROSITE" id="PS51375">
    <property type="entry name" value="PPR"/>
    <property type="match status" value="1"/>
</dbReference>
<gene>
    <name evidence="5" type="primary">LOC111276781</name>
</gene>
<sequence>MATVPTKLCRSLFNLYPRFCHPAIVHSISSFHSVDETVKAAVEAKTYTQLPDILIAVGKTGRVPNPFSFLSTFSLKLRTQIVDEILQSFKCIRPRSRSHIAYDLLLFYTLQSPHPLPLSFAILQCCLRSGCVPAPQVKLLLSSAWLSCHGQSQSVSDSLMEMQEIGYCPDSVTCNYIISSLCAVDLLEEAVKVLKGMSGAGCPPDLESYSGLIAAMCTFRRTVDAVELVKQMVQKARLTPRQGTVMKLVATLLANREIWKAVEMIEFLERKGNPVGFESYELVVEGCLECCEYILAGKVVIAMTERGFIPYIRVRQKVVEGLVNVNELKLAHSVRERLVELGS</sequence>
<evidence type="ECO:0000256" key="1">
    <source>
        <dbReference type="ARBA" id="ARBA00007626"/>
    </source>
</evidence>
<name>A0A6P5WQD2_DURZI</name>
<dbReference type="PANTHER" id="PTHR47936:SF3">
    <property type="entry name" value="PENTACOTRIPEPTIDE-REPEAT REGION OF PRORP DOMAIN-CONTAINING PROTEIN"/>
    <property type="match status" value="1"/>
</dbReference>
<dbReference type="OrthoDB" id="1911783at2759"/>
<feature type="repeat" description="PPR" evidence="3">
    <location>
        <begin position="170"/>
        <end position="204"/>
    </location>
</feature>
<protein>
    <submittedName>
        <fullName evidence="5">Pentatricopeptide repeat-containing protein At1g06270</fullName>
    </submittedName>
</protein>
<evidence type="ECO:0000313" key="4">
    <source>
        <dbReference type="Proteomes" id="UP000515121"/>
    </source>
</evidence>
<organism evidence="4 5">
    <name type="scientific">Durio zibethinus</name>
    <name type="common">Durian</name>
    <dbReference type="NCBI Taxonomy" id="66656"/>
    <lineage>
        <taxon>Eukaryota</taxon>
        <taxon>Viridiplantae</taxon>
        <taxon>Streptophyta</taxon>
        <taxon>Embryophyta</taxon>
        <taxon>Tracheophyta</taxon>
        <taxon>Spermatophyta</taxon>
        <taxon>Magnoliopsida</taxon>
        <taxon>eudicotyledons</taxon>
        <taxon>Gunneridae</taxon>
        <taxon>Pentapetalae</taxon>
        <taxon>rosids</taxon>
        <taxon>malvids</taxon>
        <taxon>Malvales</taxon>
        <taxon>Malvaceae</taxon>
        <taxon>Helicteroideae</taxon>
        <taxon>Durio</taxon>
    </lineage>
</organism>
<evidence type="ECO:0000256" key="2">
    <source>
        <dbReference type="ARBA" id="ARBA00022737"/>
    </source>
</evidence>
<dbReference type="GeneID" id="111276781"/>
<dbReference type="KEGG" id="dzi:111276781"/>
<evidence type="ECO:0000313" key="5">
    <source>
        <dbReference type="RefSeq" id="XP_022718340.1"/>
    </source>
</evidence>
<accession>A0A6P5WQD2</accession>
<dbReference type="Gene3D" id="1.25.40.10">
    <property type="entry name" value="Tetratricopeptide repeat domain"/>
    <property type="match status" value="1"/>
</dbReference>
<keyword evidence="4" id="KW-1185">Reference proteome</keyword>
<dbReference type="InterPro" id="IPR011990">
    <property type="entry name" value="TPR-like_helical_dom_sf"/>
</dbReference>
<proteinExistence type="inferred from homology"/>
<dbReference type="AlphaFoldDB" id="A0A6P5WQD2"/>
<dbReference type="PANTHER" id="PTHR47936">
    <property type="entry name" value="PPR_LONG DOMAIN-CONTAINING PROTEIN"/>
    <property type="match status" value="1"/>
</dbReference>
<dbReference type="NCBIfam" id="TIGR00756">
    <property type="entry name" value="PPR"/>
    <property type="match status" value="1"/>
</dbReference>
<dbReference type="Pfam" id="PF13041">
    <property type="entry name" value="PPR_2"/>
    <property type="match status" value="1"/>
</dbReference>
<keyword evidence="2" id="KW-0677">Repeat</keyword>
<dbReference type="RefSeq" id="XP_022718340.1">
    <property type="nucleotide sequence ID" value="XM_022862605.1"/>
</dbReference>
<dbReference type="InterPro" id="IPR002885">
    <property type="entry name" value="PPR_rpt"/>
</dbReference>